<dbReference type="CDD" id="cd18787">
    <property type="entry name" value="SF2_C_DEAD"/>
    <property type="match status" value="1"/>
</dbReference>
<dbReference type="InterPro" id="IPR001650">
    <property type="entry name" value="Helicase_C-like"/>
</dbReference>
<proteinExistence type="inferred from homology"/>
<evidence type="ECO:0000256" key="8">
    <source>
        <dbReference type="SAM" id="MobiDB-lite"/>
    </source>
</evidence>
<dbReference type="GO" id="GO:0003724">
    <property type="term" value="F:RNA helicase activity"/>
    <property type="evidence" value="ECO:0007669"/>
    <property type="project" value="UniProtKB-EC"/>
</dbReference>
<dbReference type="InterPro" id="IPR025313">
    <property type="entry name" value="SPB4-like_CTE"/>
</dbReference>
<evidence type="ECO:0000313" key="13">
    <source>
        <dbReference type="Proteomes" id="UP000018320"/>
    </source>
</evidence>
<name>V6TGS0_GIAIN</name>
<dbReference type="SMART" id="SM00490">
    <property type="entry name" value="HELICc"/>
    <property type="match status" value="1"/>
</dbReference>
<dbReference type="GO" id="GO:0005524">
    <property type="term" value="F:ATP binding"/>
    <property type="evidence" value="ECO:0007669"/>
    <property type="project" value="UniProtKB-UniRule"/>
</dbReference>
<feature type="compositionally biased region" description="Polar residues" evidence="8">
    <location>
        <begin position="565"/>
        <end position="586"/>
    </location>
</feature>
<feature type="region of interest" description="Disordered" evidence="8">
    <location>
        <begin position="653"/>
        <end position="771"/>
    </location>
</feature>
<dbReference type="PROSITE" id="PS51194">
    <property type="entry name" value="HELICASE_CTER"/>
    <property type="match status" value="1"/>
</dbReference>
<comment type="catalytic activity">
    <reaction evidence="7">
        <text>ATP + H2O = ADP + phosphate + H(+)</text>
        <dbReference type="Rhea" id="RHEA:13065"/>
        <dbReference type="ChEBI" id="CHEBI:15377"/>
        <dbReference type="ChEBI" id="CHEBI:15378"/>
        <dbReference type="ChEBI" id="CHEBI:30616"/>
        <dbReference type="ChEBI" id="CHEBI:43474"/>
        <dbReference type="ChEBI" id="CHEBI:456216"/>
        <dbReference type="EC" id="3.6.4.13"/>
    </reaction>
</comment>
<dbReference type="InterPro" id="IPR014014">
    <property type="entry name" value="RNA_helicase_DEAD_Q_motif"/>
</dbReference>
<evidence type="ECO:0000256" key="3">
    <source>
        <dbReference type="ARBA" id="ARBA00022806"/>
    </source>
</evidence>
<dbReference type="VEuPathDB" id="GiardiaDB:QR46_1219"/>
<evidence type="ECO:0000256" key="5">
    <source>
        <dbReference type="ARBA" id="ARBA00022884"/>
    </source>
</evidence>
<feature type="compositionally biased region" description="Acidic residues" evidence="8">
    <location>
        <begin position="749"/>
        <end position="762"/>
    </location>
</feature>
<dbReference type="VEuPathDB" id="GiardiaDB:GL50581_704"/>
<dbReference type="VEuPathDB" id="GiardiaDB:DHA2_14098"/>
<evidence type="ECO:0000256" key="4">
    <source>
        <dbReference type="ARBA" id="ARBA00022840"/>
    </source>
</evidence>
<dbReference type="SMART" id="SM00487">
    <property type="entry name" value="DEXDc"/>
    <property type="match status" value="1"/>
</dbReference>
<dbReference type="PROSITE" id="PS51192">
    <property type="entry name" value="HELICASE_ATP_BIND_1"/>
    <property type="match status" value="1"/>
</dbReference>
<evidence type="ECO:0000256" key="6">
    <source>
        <dbReference type="PROSITE-ProRule" id="PRU00552"/>
    </source>
</evidence>
<dbReference type="EMBL" id="AHGT01000020">
    <property type="protein sequence ID" value="ESU37864.1"/>
    <property type="molecule type" value="Genomic_DNA"/>
</dbReference>
<organism evidence="12 13">
    <name type="scientific">Giardia intestinalis</name>
    <name type="common">Giardia lamblia</name>
    <dbReference type="NCBI Taxonomy" id="5741"/>
    <lineage>
        <taxon>Eukaryota</taxon>
        <taxon>Metamonada</taxon>
        <taxon>Diplomonadida</taxon>
        <taxon>Hexamitidae</taxon>
        <taxon>Giardiinae</taxon>
        <taxon>Giardia</taxon>
    </lineage>
</organism>
<keyword evidence="4 7" id="KW-0067">ATP-binding</keyword>
<evidence type="ECO:0000259" key="11">
    <source>
        <dbReference type="PROSITE" id="PS51195"/>
    </source>
</evidence>
<evidence type="ECO:0000313" key="12">
    <source>
        <dbReference type="EMBL" id="ESU37864.1"/>
    </source>
</evidence>
<dbReference type="Proteomes" id="UP000018320">
    <property type="component" value="Unassembled WGS sequence"/>
</dbReference>
<evidence type="ECO:0000256" key="1">
    <source>
        <dbReference type="ARBA" id="ARBA00022741"/>
    </source>
</evidence>
<protein>
    <recommendedName>
        <fullName evidence="7">ATP-dependent RNA helicase</fullName>
        <ecNumber evidence="7">3.6.4.13</ecNumber>
    </recommendedName>
</protein>
<dbReference type="Gene3D" id="3.40.50.300">
    <property type="entry name" value="P-loop containing nucleotide triphosphate hydrolases"/>
    <property type="match status" value="2"/>
</dbReference>
<feature type="domain" description="Helicase C-terminal" evidence="10">
    <location>
        <begin position="351"/>
        <end position="506"/>
    </location>
</feature>
<dbReference type="InterPro" id="IPR027417">
    <property type="entry name" value="P-loop_NTPase"/>
</dbReference>
<dbReference type="Pfam" id="PF13959">
    <property type="entry name" value="CTE_SPB4"/>
    <property type="match status" value="1"/>
</dbReference>
<keyword evidence="5 7" id="KW-0694">RNA-binding</keyword>
<keyword evidence="1 7" id="KW-0547">Nucleotide-binding</keyword>
<evidence type="ECO:0000259" key="10">
    <source>
        <dbReference type="PROSITE" id="PS51194"/>
    </source>
</evidence>
<dbReference type="Pfam" id="PF00270">
    <property type="entry name" value="DEAD"/>
    <property type="match status" value="1"/>
</dbReference>
<dbReference type="PROSITE" id="PS51195">
    <property type="entry name" value="Q_MOTIF"/>
    <property type="match status" value="1"/>
</dbReference>
<evidence type="ECO:0000259" key="9">
    <source>
        <dbReference type="PROSITE" id="PS51192"/>
    </source>
</evidence>
<comment type="similarity">
    <text evidence="7">Belongs to the DEAD box helicase family.</text>
</comment>
<dbReference type="EC" id="3.6.4.13" evidence="7"/>
<evidence type="ECO:0000256" key="2">
    <source>
        <dbReference type="ARBA" id="ARBA00022801"/>
    </source>
</evidence>
<comment type="domain">
    <text evidence="7">The Q motif is unique to and characteristic of the DEAD box family of RNA helicases and controls ATP binding and hydrolysis.</text>
</comment>
<reference evidence="12 13" key="2">
    <citation type="journal article" date="2013" name="Genome Biol. Evol.">
        <title>Genome sequencing of Giardia lamblia genotypes A2 and B isolates (DH and GS) and comparative analysis with the genomes of genotypes A1 and E (WB and Pig).</title>
        <authorList>
            <person name="Adam R.D."/>
            <person name="Dahlstrom E.W."/>
            <person name="Martens C.A."/>
            <person name="Bruno D.P."/>
            <person name="Barbian K.D."/>
            <person name="Ricklefs S.M."/>
            <person name="Hernandez M.M."/>
            <person name="Narla N.P."/>
            <person name="Patel R.B."/>
            <person name="Porcella S.F."/>
            <person name="Nash T.E."/>
        </authorList>
    </citation>
    <scope>NUCLEOTIDE SEQUENCE [LARGE SCALE GENOMIC DNA]</scope>
    <source>
        <strain evidence="12 13">DH</strain>
    </source>
</reference>
<reference evidence="13" key="1">
    <citation type="submission" date="2012-02" db="EMBL/GenBank/DDBJ databases">
        <title>Genome sequencing of Giardia lamblia Genotypes A2 and B isolates (DH and GS) and comparative analysis with the genomes of Genotypes A1 and E (WB and Pig).</title>
        <authorList>
            <person name="Adam R."/>
            <person name="Dahlstrom E."/>
            <person name="Martens C."/>
            <person name="Bruno D."/>
            <person name="Barbian K."/>
            <person name="Porcella S.F."/>
            <person name="Nash T."/>
        </authorList>
    </citation>
    <scope>NUCLEOTIDE SEQUENCE</scope>
    <source>
        <strain evidence="13">DH</strain>
    </source>
</reference>
<dbReference type="Pfam" id="PF00271">
    <property type="entry name" value="Helicase_C"/>
    <property type="match status" value="1"/>
</dbReference>
<dbReference type="InterPro" id="IPR011545">
    <property type="entry name" value="DEAD/DEAH_box_helicase_dom"/>
</dbReference>
<evidence type="ECO:0000256" key="7">
    <source>
        <dbReference type="RuleBase" id="RU365068"/>
    </source>
</evidence>
<dbReference type="SMART" id="SM01178">
    <property type="entry name" value="DUF4217"/>
    <property type="match status" value="1"/>
</dbReference>
<dbReference type="GO" id="GO:0016787">
    <property type="term" value="F:hydrolase activity"/>
    <property type="evidence" value="ECO:0007669"/>
    <property type="project" value="UniProtKB-KW"/>
</dbReference>
<comment type="function">
    <text evidence="7">RNA helicase.</text>
</comment>
<dbReference type="AlphaFoldDB" id="V6TGS0"/>
<accession>V6TGS0</accession>
<dbReference type="GO" id="GO:0003723">
    <property type="term" value="F:RNA binding"/>
    <property type="evidence" value="ECO:0007669"/>
    <property type="project" value="UniProtKB-UniRule"/>
</dbReference>
<feature type="domain" description="DEAD-box RNA helicase Q" evidence="11">
    <location>
        <begin position="44"/>
        <end position="72"/>
    </location>
</feature>
<dbReference type="InterPro" id="IPR014001">
    <property type="entry name" value="Helicase_ATP-bd"/>
</dbReference>
<feature type="compositionally biased region" description="Basic residues" evidence="8">
    <location>
        <begin position="731"/>
        <end position="742"/>
    </location>
</feature>
<feature type="compositionally biased region" description="Basic and acidic residues" evidence="8">
    <location>
        <begin position="721"/>
        <end position="730"/>
    </location>
</feature>
<dbReference type="VEuPathDB" id="GiardiaDB:GL50803_0014098"/>
<sequence>MQHQLGSFQKIIQVMPTHKRRAYRRGPSLLAPAEDTKQEDVQEHSFQTLDIDETLKHNLAQSGFKTMTPIQRYTIPLFTGESVAVFGLSRTGSGKTLAFLIPLLQRLISLQWQRLDGLGALILLPTAELCVQTFTVLNVLGRKYKMSVGLITGGHDVKEEQRVLMSMNVIIATPGRLLHQLSSCIQFSADNLRVLIFDEVDNLLEKGFYADIFSIIKYIPQQSEQLWLGFFTAIETPLVRKAIIKLIKYFGIAEHMLKIADMNTGVVTVANLDQLVQQETDDLKEKPKGKDLYKADGISLAQLAGISQKDITSDTYGENIQFVTSSCPDTGGIKLPPNLTNIIMTVHPADKIDILFSFLKSKSNSKIVIFVATARQAAFLCESFKLCEPGIPIMCLSGRMKAGKRHDTFIEFSGMRTAALITTDMCARGVDLPIVHWVVHFDCPDGVITYAHRAGRAARMNLPGFSLLFLTDQEQGFTKRLDEAKIDYQKKTVKLRTVVSIRQKLTELCITDTYIKHLAQKAIVSYAKSIHVQGDREVFPPASELNLTDIALSYGLASNINLSVGKQPSTSTQPPASEQQMTSATGIRQPEGEHTDADDEEERDDLLKVTKIVTSVLSSKEKEELQQEREKQIERKLLKGSIEEAARIAREAGRHKILNTSSDEESQSTSGAFSAKHTNNSAQDESDESELSSYTSASEEHSGTKFPNEASHVFRLQQRIAHNDSFDREAHKRKNRRKSKRRAASEQESSYDDSSFDESEEEMQSKRKQKP</sequence>
<feature type="region of interest" description="Disordered" evidence="8">
    <location>
        <begin position="565"/>
        <end position="605"/>
    </location>
</feature>
<keyword evidence="2 7" id="KW-0378">Hydrolase</keyword>
<dbReference type="PANTHER" id="PTHR24031">
    <property type="entry name" value="RNA HELICASE"/>
    <property type="match status" value="1"/>
</dbReference>
<feature type="short sequence motif" description="Q motif" evidence="6">
    <location>
        <begin position="44"/>
        <end position="72"/>
    </location>
</feature>
<gene>
    <name evidence="12" type="ORF">DHA2_14098</name>
</gene>
<dbReference type="SUPFAM" id="SSF52540">
    <property type="entry name" value="P-loop containing nucleoside triphosphate hydrolases"/>
    <property type="match status" value="2"/>
</dbReference>
<keyword evidence="3 7" id="KW-0347">Helicase</keyword>
<feature type="domain" description="Helicase ATP-binding" evidence="9">
    <location>
        <begin position="76"/>
        <end position="253"/>
    </location>
</feature>
<feature type="compositionally biased region" description="Polar residues" evidence="8">
    <location>
        <begin position="667"/>
        <end position="683"/>
    </location>
</feature>
<comment type="caution">
    <text evidence="12">The sequence shown here is derived from an EMBL/GenBank/DDBJ whole genome shotgun (WGS) entry which is preliminary data.</text>
</comment>